<name>A0A2I0AEY3_9ASPA</name>
<dbReference type="InterPro" id="IPR019410">
    <property type="entry name" value="Methyltransf_16"/>
</dbReference>
<evidence type="ECO:0000313" key="1">
    <source>
        <dbReference type="EMBL" id="PKA54107.1"/>
    </source>
</evidence>
<dbReference type="AlphaFoldDB" id="A0A2I0AEY3"/>
<dbReference type="InterPro" id="IPR038899">
    <property type="entry name" value="METTL22"/>
</dbReference>
<reference evidence="1 2" key="1">
    <citation type="journal article" date="2017" name="Nature">
        <title>The Apostasia genome and the evolution of orchids.</title>
        <authorList>
            <person name="Zhang G.Q."/>
            <person name="Liu K.W."/>
            <person name="Li Z."/>
            <person name="Lohaus R."/>
            <person name="Hsiao Y.Y."/>
            <person name="Niu S.C."/>
            <person name="Wang J.Y."/>
            <person name="Lin Y.C."/>
            <person name="Xu Q."/>
            <person name="Chen L.J."/>
            <person name="Yoshida K."/>
            <person name="Fujiwara S."/>
            <person name="Wang Z.W."/>
            <person name="Zhang Y.Q."/>
            <person name="Mitsuda N."/>
            <person name="Wang M."/>
            <person name="Liu G.H."/>
            <person name="Pecoraro L."/>
            <person name="Huang H.X."/>
            <person name="Xiao X.J."/>
            <person name="Lin M."/>
            <person name="Wu X.Y."/>
            <person name="Wu W.L."/>
            <person name="Chen Y.Y."/>
            <person name="Chang S.B."/>
            <person name="Sakamoto S."/>
            <person name="Ohme-Takagi M."/>
            <person name="Yagi M."/>
            <person name="Zeng S.J."/>
            <person name="Shen C.Y."/>
            <person name="Yeh C.M."/>
            <person name="Luo Y.B."/>
            <person name="Tsai W.C."/>
            <person name="Van de Peer Y."/>
            <person name="Liu Z.J."/>
        </authorList>
    </citation>
    <scope>NUCLEOTIDE SEQUENCE [LARGE SCALE GENOMIC DNA]</scope>
    <source>
        <strain evidence="2">cv. Shenzhen</strain>
        <tissue evidence="1">Stem</tissue>
    </source>
</reference>
<dbReference type="Proteomes" id="UP000236161">
    <property type="component" value="Unassembled WGS sequence"/>
</dbReference>
<dbReference type="InterPro" id="IPR029063">
    <property type="entry name" value="SAM-dependent_MTases_sf"/>
</dbReference>
<proteinExistence type="predicted"/>
<keyword evidence="2" id="KW-1185">Reference proteome</keyword>
<dbReference type="GO" id="GO:0008276">
    <property type="term" value="F:protein methyltransferase activity"/>
    <property type="evidence" value="ECO:0007669"/>
    <property type="project" value="InterPro"/>
</dbReference>
<dbReference type="STRING" id="1088818.A0A2I0AEY3"/>
<dbReference type="OrthoDB" id="46564at2759"/>
<dbReference type="PANTHER" id="PTHR23108">
    <property type="entry name" value="METHYLTRANSFERASE-RELATED"/>
    <property type="match status" value="1"/>
</dbReference>
<dbReference type="Pfam" id="PF10294">
    <property type="entry name" value="Methyltransf_16"/>
    <property type="match status" value="1"/>
</dbReference>
<dbReference type="EMBL" id="KZ451984">
    <property type="protein sequence ID" value="PKA54107.1"/>
    <property type="molecule type" value="Genomic_DNA"/>
</dbReference>
<accession>A0A2I0AEY3</accession>
<gene>
    <name evidence="1" type="ORF">AXF42_Ash018117</name>
</gene>
<evidence type="ECO:0008006" key="3">
    <source>
        <dbReference type="Google" id="ProtNLM"/>
    </source>
</evidence>
<protein>
    <recommendedName>
        <fullName evidence="3">Methyltransferase-like protein 22</fullName>
    </recommendedName>
</protein>
<dbReference type="GO" id="GO:0005634">
    <property type="term" value="C:nucleus"/>
    <property type="evidence" value="ECO:0007669"/>
    <property type="project" value="TreeGrafter"/>
</dbReference>
<dbReference type="Gene3D" id="3.40.50.150">
    <property type="entry name" value="Vaccinia Virus protein VP39"/>
    <property type="match status" value="1"/>
</dbReference>
<dbReference type="PANTHER" id="PTHR23108:SF0">
    <property type="entry name" value="METHYLTRANSFERASE-LIKE PROTEIN 22"/>
    <property type="match status" value="1"/>
</dbReference>
<organism evidence="1 2">
    <name type="scientific">Apostasia shenzhenica</name>
    <dbReference type="NCBI Taxonomy" id="1088818"/>
    <lineage>
        <taxon>Eukaryota</taxon>
        <taxon>Viridiplantae</taxon>
        <taxon>Streptophyta</taxon>
        <taxon>Embryophyta</taxon>
        <taxon>Tracheophyta</taxon>
        <taxon>Spermatophyta</taxon>
        <taxon>Magnoliopsida</taxon>
        <taxon>Liliopsida</taxon>
        <taxon>Asparagales</taxon>
        <taxon>Orchidaceae</taxon>
        <taxon>Apostasioideae</taxon>
        <taxon>Apostasia</taxon>
    </lineage>
</organism>
<dbReference type="SUPFAM" id="SSF53335">
    <property type="entry name" value="S-adenosyl-L-methionine-dependent methyltransferases"/>
    <property type="match status" value="1"/>
</dbReference>
<sequence>MEEDDVLPGSEEQVMSEVHLGCPPRFSGPFITHFTFPVPPKGCASTESAETLCARILSFDDDGDLVLVRRNLKEKECRPCIHTTVAHCRSFKDDDLDLNQRSPTCVTGQICKLSFQHRITSSLPNVGLQVWMAALLLSDYILHRSFTSSAFDDITALELGSGTGLAGIVLARAAKKVFLTDHGDEVLDNCVKNTLLNSRFLKLNETSVHVRELNWKESWPPLAGTYQRSRYSWTSSEVAEVEGATVILAADVIYNDDLTDSFFRLLDTIMSQGPEKILYLALEKRYNFSLDDLDVVANGYARFRSCFKNEEEFRKLDDVALPCFVGDQIDIGQIPQYMREYERGKDLELWRIRYFANKLKSSRRVQ</sequence>
<evidence type="ECO:0000313" key="2">
    <source>
        <dbReference type="Proteomes" id="UP000236161"/>
    </source>
</evidence>